<accession>A0AAN4Z5Y6</accession>
<feature type="domain" description="G-protein coupled receptors family 1 profile" evidence="6">
    <location>
        <begin position="38"/>
        <end position="173"/>
    </location>
</feature>
<feature type="transmembrane region" description="Helical" evidence="5">
    <location>
        <begin position="127"/>
        <end position="150"/>
    </location>
</feature>
<feature type="transmembrane region" description="Helical" evidence="5">
    <location>
        <begin position="162"/>
        <end position="181"/>
    </location>
</feature>
<sequence length="342" mass="37835">LLPPFPSPSFFSPSLHSSFLSMWSTTFNFLLALIIFISNLLLLISISSSPRLHSPFHLLSTNLWICNIISAIVTIFFSLSKSSSAHCLFPSSPLVESPLSSKISPSPSRSPSRSLDYFDFSAHSMGVLLNSTLSLLSLLAIGVIHALYTHNYRLSKSQSSRVLLSTWFLALLLITLDFVLLRIGPSSWSSLVLPFHLALLSVLLLLNLLLHPTNLILLSKSSLSPSSPTSRPQQTESLRISLLDECTTASLWLLLNSLSFVIIAMMVVWNVRGDKSASEEVLGIEMAAYSVHCIANPLIAVIRDRRLEYAIGRILRTNKRQVPIEDDLVLALMRDPPPPYSI</sequence>
<evidence type="ECO:0000256" key="2">
    <source>
        <dbReference type="ARBA" id="ARBA00022692"/>
    </source>
</evidence>
<feature type="transmembrane region" description="Helical" evidence="5">
    <location>
        <begin position="20"/>
        <end position="44"/>
    </location>
</feature>
<keyword evidence="4 5" id="KW-0472">Membrane</keyword>
<keyword evidence="2 5" id="KW-0812">Transmembrane</keyword>
<evidence type="ECO:0000313" key="7">
    <source>
        <dbReference type="EMBL" id="GMR32548.1"/>
    </source>
</evidence>
<dbReference type="Proteomes" id="UP001328107">
    <property type="component" value="Unassembled WGS sequence"/>
</dbReference>
<protein>
    <recommendedName>
        <fullName evidence="6">G-protein coupled receptors family 1 profile domain-containing protein</fullName>
    </recommendedName>
</protein>
<reference evidence="8" key="1">
    <citation type="submission" date="2022-10" db="EMBL/GenBank/DDBJ databases">
        <title>Genome assembly of Pristionchus species.</title>
        <authorList>
            <person name="Yoshida K."/>
            <person name="Sommer R.J."/>
        </authorList>
    </citation>
    <scope>NUCLEOTIDE SEQUENCE [LARGE SCALE GENOMIC DNA]</scope>
    <source>
        <strain evidence="8">RS5460</strain>
    </source>
</reference>
<dbReference type="InterPro" id="IPR017452">
    <property type="entry name" value="GPCR_Rhodpsn_7TM"/>
</dbReference>
<evidence type="ECO:0000256" key="3">
    <source>
        <dbReference type="ARBA" id="ARBA00022989"/>
    </source>
</evidence>
<dbReference type="Gene3D" id="1.20.1070.10">
    <property type="entry name" value="Rhodopsin 7-helix transmembrane proteins"/>
    <property type="match status" value="1"/>
</dbReference>
<evidence type="ECO:0000256" key="4">
    <source>
        <dbReference type="ARBA" id="ARBA00023136"/>
    </source>
</evidence>
<comment type="subcellular location">
    <subcellularLocation>
        <location evidence="1">Membrane</location>
    </subcellularLocation>
</comment>
<feature type="non-terminal residue" evidence="7">
    <location>
        <position position="1"/>
    </location>
</feature>
<proteinExistence type="predicted"/>
<name>A0AAN4Z5Y6_9BILA</name>
<comment type="caution">
    <text evidence="7">The sequence shown here is derived from an EMBL/GenBank/DDBJ whole genome shotgun (WGS) entry which is preliminary data.</text>
</comment>
<evidence type="ECO:0000313" key="8">
    <source>
        <dbReference type="Proteomes" id="UP001328107"/>
    </source>
</evidence>
<keyword evidence="3 5" id="KW-1133">Transmembrane helix</keyword>
<feature type="transmembrane region" description="Helical" evidence="5">
    <location>
        <begin position="249"/>
        <end position="269"/>
    </location>
</feature>
<dbReference type="GO" id="GO:0016020">
    <property type="term" value="C:membrane"/>
    <property type="evidence" value="ECO:0007669"/>
    <property type="project" value="UniProtKB-SubCell"/>
</dbReference>
<evidence type="ECO:0000259" key="6">
    <source>
        <dbReference type="PROSITE" id="PS50262"/>
    </source>
</evidence>
<feature type="transmembrane region" description="Helical" evidence="5">
    <location>
        <begin position="56"/>
        <end position="79"/>
    </location>
</feature>
<evidence type="ECO:0000256" key="1">
    <source>
        <dbReference type="ARBA" id="ARBA00004370"/>
    </source>
</evidence>
<feature type="transmembrane region" description="Helical" evidence="5">
    <location>
        <begin position="281"/>
        <end position="302"/>
    </location>
</feature>
<dbReference type="PROSITE" id="PS50262">
    <property type="entry name" value="G_PROTEIN_RECEP_F1_2"/>
    <property type="match status" value="1"/>
</dbReference>
<gene>
    <name evidence="7" type="ORF">PMAYCL1PPCAC_02743</name>
</gene>
<dbReference type="AlphaFoldDB" id="A0AAN4Z5Y6"/>
<dbReference type="SUPFAM" id="SSF81321">
    <property type="entry name" value="Family A G protein-coupled receptor-like"/>
    <property type="match status" value="1"/>
</dbReference>
<keyword evidence="8" id="KW-1185">Reference proteome</keyword>
<organism evidence="7 8">
    <name type="scientific">Pristionchus mayeri</name>
    <dbReference type="NCBI Taxonomy" id="1317129"/>
    <lineage>
        <taxon>Eukaryota</taxon>
        <taxon>Metazoa</taxon>
        <taxon>Ecdysozoa</taxon>
        <taxon>Nematoda</taxon>
        <taxon>Chromadorea</taxon>
        <taxon>Rhabditida</taxon>
        <taxon>Rhabditina</taxon>
        <taxon>Diplogasteromorpha</taxon>
        <taxon>Diplogasteroidea</taxon>
        <taxon>Neodiplogasteridae</taxon>
        <taxon>Pristionchus</taxon>
    </lineage>
</organism>
<dbReference type="EMBL" id="BTRK01000001">
    <property type="protein sequence ID" value="GMR32548.1"/>
    <property type="molecule type" value="Genomic_DNA"/>
</dbReference>
<feature type="transmembrane region" description="Helical" evidence="5">
    <location>
        <begin position="187"/>
        <end position="210"/>
    </location>
</feature>
<evidence type="ECO:0000256" key="5">
    <source>
        <dbReference type="SAM" id="Phobius"/>
    </source>
</evidence>